<proteinExistence type="inferred from homology"/>
<dbReference type="STRING" id="679200.HMPREF9333_00462"/>
<accession>G5GFX3</accession>
<dbReference type="SUPFAM" id="SSF51430">
    <property type="entry name" value="NAD(P)-linked oxidoreductase"/>
    <property type="match status" value="1"/>
</dbReference>
<evidence type="ECO:0000313" key="5">
    <source>
        <dbReference type="EMBL" id="EHI56397.1"/>
    </source>
</evidence>
<dbReference type="Pfam" id="PF00248">
    <property type="entry name" value="Aldo_ket_red"/>
    <property type="match status" value="1"/>
</dbReference>
<dbReference type="eggNOG" id="COG0667">
    <property type="taxonomic scope" value="Bacteria"/>
</dbReference>
<dbReference type="PANTHER" id="PTHR43150">
    <property type="entry name" value="HYPERKINETIC, ISOFORM M"/>
    <property type="match status" value="1"/>
</dbReference>
<dbReference type="InterPro" id="IPR005399">
    <property type="entry name" value="K_chnl_volt-dep_bsu_KCNAB-rel"/>
</dbReference>
<dbReference type="InterPro" id="IPR023210">
    <property type="entry name" value="NADP_OxRdtase_dom"/>
</dbReference>
<dbReference type="AlphaFoldDB" id="G5GFX3"/>
<feature type="domain" description="NADP-dependent oxidoreductase" evidence="4">
    <location>
        <begin position="16"/>
        <end position="309"/>
    </location>
</feature>
<sequence>MEYVRIGNSGLKLTQITFGSALTIGTENLAQSFSDELISKAWELGIRSFDTSNNYGFGEAERLVAKSLKHYPRDEYVISTKGSWQIGESPYHKGLSRKHIFWAAEESLKRMELDYVDLYYAHRYYDDVSMEEIVRTFNYLINKGLIRYWATSEWPVHALEKCHEVCDRLGLEKPVLEQSFYSYAVQKVSTNGVKDFCMKHGVGMLGFGVLAQGLLTGKYKDGIPEDSRIAKSEKINYSKTADIYNQNRETITLFLKICEKYGVKPVAAALGWSIRNRIYPVLGASRPKQLEESILALESDIPEGFWKELGETSHI</sequence>
<comment type="caution">
    <text evidence="5">The sequence shown here is derived from an EMBL/GenBank/DDBJ whole genome shotgun (WGS) entry which is preliminary data.</text>
</comment>
<dbReference type="EMBL" id="ACZL01000009">
    <property type="protein sequence ID" value="EHI56397.1"/>
    <property type="molecule type" value="Genomic_DNA"/>
</dbReference>
<name>G5GFX3_9FIRM</name>
<evidence type="ECO:0000256" key="3">
    <source>
        <dbReference type="ARBA" id="ARBA00023002"/>
    </source>
</evidence>
<evidence type="ECO:0000256" key="1">
    <source>
        <dbReference type="ARBA" id="ARBA00006515"/>
    </source>
</evidence>
<dbReference type="Gene3D" id="3.20.20.100">
    <property type="entry name" value="NADP-dependent oxidoreductase domain"/>
    <property type="match status" value="1"/>
</dbReference>
<dbReference type="OrthoDB" id="9804790at2"/>
<keyword evidence="6" id="KW-1185">Reference proteome</keyword>
<dbReference type="GO" id="GO:0016491">
    <property type="term" value="F:oxidoreductase activity"/>
    <property type="evidence" value="ECO:0007669"/>
    <property type="project" value="UniProtKB-KW"/>
</dbReference>
<evidence type="ECO:0000313" key="6">
    <source>
        <dbReference type="Proteomes" id="UP000003011"/>
    </source>
</evidence>
<dbReference type="HOGENOM" id="CLU_023205_2_0_9"/>
<gene>
    <name evidence="5" type="ORF">HMPREF9333_00462</name>
</gene>
<dbReference type="Proteomes" id="UP000003011">
    <property type="component" value="Unassembled WGS sequence"/>
</dbReference>
<dbReference type="RefSeq" id="WP_005539528.1">
    <property type="nucleotide sequence ID" value="NZ_JH378829.1"/>
</dbReference>
<evidence type="ECO:0000256" key="2">
    <source>
        <dbReference type="ARBA" id="ARBA00022857"/>
    </source>
</evidence>
<reference evidence="5 6" key="1">
    <citation type="submission" date="2011-08" db="EMBL/GenBank/DDBJ databases">
        <title>The Genome Sequence of Johnsonella ignava ATCC 51276.</title>
        <authorList>
            <consortium name="The Broad Institute Genome Sequencing Platform"/>
            <person name="Earl A."/>
            <person name="Ward D."/>
            <person name="Feldgarden M."/>
            <person name="Gevers D."/>
            <person name="Izard J."/>
            <person name="Blanton J.M."/>
            <person name="Baranova O.V."/>
            <person name="Dewhirst F.E."/>
            <person name="Young S.K."/>
            <person name="Zeng Q."/>
            <person name="Gargeya S."/>
            <person name="Fitzgerald M."/>
            <person name="Haas B."/>
            <person name="Abouelleil A."/>
            <person name="Alvarado L."/>
            <person name="Arachchi H.M."/>
            <person name="Berlin A."/>
            <person name="Brown A."/>
            <person name="Chapman S.B."/>
            <person name="Chen Z."/>
            <person name="Dunbar C."/>
            <person name="Freedman E."/>
            <person name="Gearin G."/>
            <person name="Gellesch M."/>
            <person name="Goldberg J."/>
            <person name="Griggs A."/>
            <person name="Gujja S."/>
            <person name="Heiman D."/>
            <person name="Howarth C."/>
            <person name="Larson L."/>
            <person name="Lui A."/>
            <person name="MacDonald P.J.P."/>
            <person name="Montmayeur A."/>
            <person name="Murphy C."/>
            <person name="Neiman D."/>
            <person name="Pearson M."/>
            <person name="Priest M."/>
            <person name="Roberts A."/>
            <person name="Saif S."/>
            <person name="Shea T."/>
            <person name="Shenoy N."/>
            <person name="Sisk P."/>
            <person name="Stolte C."/>
            <person name="Sykes S."/>
            <person name="Wortman J."/>
            <person name="Nusbaum C."/>
            <person name="Birren B."/>
        </authorList>
    </citation>
    <scope>NUCLEOTIDE SEQUENCE [LARGE SCALE GENOMIC DNA]</scope>
    <source>
        <strain evidence="5 6">ATCC 51276</strain>
    </source>
</reference>
<dbReference type="InterPro" id="IPR036812">
    <property type="entry name" value="NAD(P)_OxRdtase_dom_sf"/>
</dbReference>
<comment type="similarity">
    <text evidence="1">Belongs to the shaker potassium channel beta subunit family.</text>
</comment>
<evidence type="ECO:0000259" key="4">
    <source>
        <dbReference type="Pfam" id="PF00248"/>
    </source>
</evidence>
<dbReference type="CDD" id="cd19074">
    <property type="entry name" value="Aldo_ket_red_shaker-like"/>
    <property type="match status" value="1"/>
</dbReference>
<keyword evidence="2" id="KW-0521">NADP</keyword>
<dbReference type="PANTHER" id="PTHR43150:SF2">
    <property type="entry name" value="HYPERKINETIC, ISOFORM M"/>
    <property type="match status" value="1"/>
</dbReference>
<keyword evidence="3" id="KW-0560">Oxidoreductase</keyword>
<protein>
    <recommendedName>
        <fullName evidence="4">NADP-dependent oxidoreductase domain-containing protein</fullName>
    </recommendedName>
</protein>
<organism evidence="5 6">
    <name type="scientific">Johnsonella ignava ATCC 51276</name>
    <dbReference type="NCBI Taxonomy" id="679200"/>
    <lineage>
        <taxon>Bacteria</taxon>
        <taxon>Bacillati</taxon>
        <taxon>Bacillota</taxon>
        <taxon>Clostridia</taxon>
        <taxon>Lachnospirales</taxon>
        <taxon>Lachnospiraceae</taxon>
        <taxon>Johnsonella</taxon>
    </lineage>
</organism>